<dbReference type="InterPro" id="IPR002686">
    <property type="entry name" value="Transposase_17"/>
</dbReference>
<dbReference type="GO" id="GO:0043565">
    <property type="term" value="F:sequence-specific DNA binding"/>
    <property type="evidence" value="ECO:0007669"/>
    <property type="project" value="TreeGrafter"/>
</dbReference>
<organism evidence="2 3">
    <name type="scientific">Candidatus Danuiimicrobium aquiferis</name>
    <dbReference type="NCBI Taxonomy" id="1801832"/>
    <lineage>
        <taxon>Bacteria</taxon>
        <taxon>Pseudomonadati</taxon>
        <taxon>Candidatus Omnitrophota</taxon>
        <taxon>Candidatus Danuiimicrobium</taxon>
    </lineage>
</organism>
<name>A0A1G1KXI7_9BACT</name>
<evidence type="ECO:0000313" key="3">
    <source>
        <dbReference type="Proteomes" id="UP000178187"/>
    </source>
</evidence>
<dbReference type="InterPro" id="IPR036515">
    <property type="entry name" value="Transposase_17_sf"/>
</dbReference>
<dbReference type="Gene3D" id="3.30.70.1290">
    <property type="entry name" value="Transposase IS200-like"/>
    <property type="match status" value="1"/>
</dbReference>
<evidence type="ECO:0000259" key="1">
    <source>
        <dbReference type="SMART" id="SM01321"/>
    </source>
</evidence>
<dbReference type="SUPFAM" id="SSF143422">
    <property type="entry name" value="Transposase IS200-like"/>
    <property type="match status" value="1"/>
</dbReference>
<dbReference type="GO" id="GO:0006313">
    <property type="term" value="P:DNA transposition"/>
    <property type="evidence" value="ECO:0007669"/>
    <property type="project" value="InterPro"/>
</dbReference>
<dbReference type="SMART" id="SM01321">
    <property type="entry name" value="Y1_Tnp"/>
    <property type="match status" value="1"/>
</dbReference>
<dbReference type="Proteomes" id="UP000178187">
    <property type="component" value="Unassembled WGS sequence"/>
</dbReference>
<accession>A0A1G1KXI7</accession>
<dbReference type="PANTHER" id="PTHR36966">
    <property type="entry name" value="REP-ASSOCIATED TYROSINE TRANSPOSASE"/>
    <property type="match status" value="1"/>
</dbReference>
<gene>
    <name evidence="2" type="ORF">A3G33_05145</name>
</gene>
<reference evidence="2 3" key="1">
    <citation type="journal article" date="2016" name="Nat. Commun.">
        <title>Thousands of microbial genomes shed light on interconnected biogeochemical processes in an aquifer system.</title>
        <authorList>
            <person name="Anantharaman K."/>
            <person name="Brown C.T."/>
            <person name="Hug L.A."/>
            <person name="Sharon I."/>
            <person name="Castelle C.J."/>
            <person name="Probst A.J."/>
            <person name="Thomas B.C."/>
            <person name="Singh A."/>
            <person name="Wilkins M.J."/>
            <person name="Karaoz U."/>
            <person name="Brodie E.L."/>
            <person name="Williams K.H."/>
            <person name="Hubbard S.S."/>
            <person name="Banfield J.F."/>
        </authorList>
    </citation>
    <scope>NUCLEOTIDE SEQUENCE [LARGE SCALE GENOMIC DNA]</scope>
</reference>
<protein>
    <recommendedName>
        <fullName evidence="1">Transposase IS200-like domain-containing protein</fullName>
    </recommendedName>
</protein>
<dbReference type="InterPro" id="IPR052715">
    <property type="entry name" value="RAYT_transposase"/>
</dbReference>
<feature type="domain" description="Transposase IS200-like" evidence="1">
    <location>
        <begin position="23"/>
        <end position="158"/>
    </location>
</feature>
<proteinExistence type="predicted"/>
<dbReference type="AlphaFoldDB" id="A0A1G1KXI7"/>
<dbReference type="PANTHER" id="PTHR36966:SF1">
    <property type="entry name" value="REP-ASSOCIATED TYROSINE TRANSPOSASE"/>
    <property type="match status" value="1"/>
</dbReference>
<comment type="caution">
    <text evidence="2">The sequence shown here is derived from an EMBL/GenBank/DDBJ whole genome shotgun (WGS) entry which is preliminary data.</text>
</comment>
<dbReference type="GO" id="GO:0004803">
    <property type="term" value="F:transposase activity"/>
    <property type="evidence" value="ECO:0007669"/>
    <property type="project" value="InterPro"/>
</dbReference>
<evidence type="ECO:0000313" key="2">
    <source>
        <dbReference type="EMBL" id="OGW97542.1"/>
    </source>
</evidence>
<dbReference type="EMBL" id="MHFR01000041">
    <property type="protein sequence ID" value="OGW97542.1"/>
    <property type="molecule type" value="Genomic_DNA"/>
</dbReference>
<sequence length="169" mass="20373">MMIKKRRKRNRIQGYDYSQEGMYSGTICTKDRMHWFGHVRDGQMMLSECGGIAKTCWEEIMVHFRNVELDEFVIMPNHVHGILNIVNKTENVGNRHACSLRPQYQYIPVIMGTFKSAVTRRIYQLQYASHFRWQKSYHDRVIRNETELRHIREYIKNNPLKWDEDPENH</sequence>